<gene>
    <name evidence="3" type="ORF">CWR48_13905</name>
</gene>
<protein>
    <recommendedName>
        <fullName evidence="2">HNH domain-containing protein</fullName>
    </recommendedName>
</protein>
<comment type="caution">
    <text evidence="3">The sequence shown here is derived from an EMBL/GenBank/DDBJ whole genome shotgun (WGS) entry which is preliminary data.</text>
</comment>
<sequence length="106" mass="12432">MAAIPKPNHKRRVPKRVNRGKFNKETREKVNDRDRGLCQQCGQVGTEVHHVMFKSRGGRGVFTNALTLCNGCHIQVHKDNELADYWIDVYTDRYGPNFYKDEWDLR</sequence>
<proteinExistence type="predicted"/>
<dbReference type="CDD" id="cd00085">
    <property type="entry name" value="HNHc"/>
    <property type="match status" value="1"/>
</dbReference>
<dbReference type="OrthoDB" id="2636340at2"/>
<evidence type="ECO:0000256" key="1">
    <source>
        <dbReference type="SAM" id="MobiDB-lite"/>
    </source>
</evidence>
<dbReference type="InterPro" id="IPR002711">
    <property type="entry name" value="HNH"/>
</dbReference>
<dbReference type="Gene3D" id="1.10.30.50">
    <property type="match status" value="1"/>
</dbReference>
<dbReference type="Pfam" id="PF01844">
    <property type="entry name" value="HNH"/>
    <property type="match status" value="1"/>
</dbReference>
<dbReference type="InterPro" id="IPR003615">
    <property type="entry name" value="HNH_nuc"/>
</dbReference>
<name>A0A3D8PPY8_9BACI</name>
<feature type="compositionally biased region" description="Basic residues" evidence="1">
    <location>
        <begin position="7"/>
        <end position="21"/>
    </location>
</feature>
<dbReference type="GO" id="GO:0003676">
    <property type="term" value="F:nucleic acid binding"/>
    <property type="evidence" value="ECO:0007669"/>
    <property type="project" value="InterPro"/>
</dbReference>
<evidence type="ECO:0000313" key="3">
    <source>
        <dbReference type="EMBL" id="RDW17607.1"/>
    </source>
</evidence>
<reference evidence="4" key="1">
    <citation type="submission" date="2017-11" db="EMBL/GenBank/DDBJ databases">
        <authorList>
            <person name="Zhu W."/>
        </authorList>
    </citation>
    <scope>NUCLEOTIDE SEQUENCE [LARGE SCALE GENOMIC DNA]</scope>
    <source>
        <strain evidence="4">CAU 1183</strain>
    </source>
</reference>
<dbReference type="GO" id="GO:0008270">
    <property type="term" value="F:zinc ion binding"/>
    <property type="evidence" value="ECO:0007669"/>
    <property type="project" value="InterPro"/>
</dbReference>
<dbReference type="GO" id="GO:0004519">
    <property type="term" value="F:endonuclease activity"/>
    <property type="evidence" value="ECO:0007669"/>
    <property type="project" value="InterPro"/>
</dbReference>
<feature type="domain" description="HNH" evidence="2">
    <location>
        <begin position="38"/>
        <end position="78"/>
    </location>
</feature>
<dbReference type="AlphaFoldDB" id="A0A3D8PPY8"/>
<dbReference type="RefSeq" id="WP_115773855.1">
    <property type="nucleotide sequence ID" value="NZ_PIOC01000019.1"/>
</dbReference>
<feature type="region of interest" description="Disordered" evidence="1">
    <location>
        <begin position="1"/>
        <end position="29"/>
    </location>
</feature>
<evidence type="ECO:0000259" key="2">
    <source>
        <dbReference type="Pfam" id="PF01844"/>
    </source>
</evidence>
<keyword evidence="4" id="KW-1185">Reference proteome</keyword>
<organism evidence="3 4">
    <name type="scientific">Oceanobacillus arenosus</name>
    <dbReference type="NCBI Taxonomy" id="1229153"/>
    <lineage>
        <taxon>Bacteria</taxon>
        <taxon>Bacillati</taxon>
        <taxon>Bacillota</taxon>
        <taxon>Bacilli</taxon>
        <taxon>Bacillales</taxon>
        <taxon>Bacillaceae</taxon>
        <taxon>Oceanobacillus</taxon>
    </lineage>
</organism>
<dbReference type="EMBL" id="PIOC01000019">
    <property type="protein sequence ID" value="RDW17607.1"/>
    <property type="molecule type" value="Genomic_DNA"/>
</dbReference>
<dbReference type="Proteomes" id="UP000257143">
    <property type="component" value="Unassembled WGS sequence"/>
</dbReference>
<evidence type="ECO:0000313" key="4">
    <source>
        <dbReference type="Proteomes" id="UP000257143"/>
    </source>
</evidence>
<accession>A0A3D8PPY8</accession>